<reference evidence="1" key="2">
    <citation type="journal article" date="2023" name="Science">
        <title>Genomic signatures of disease resistance in endangered staghorn corals.</title>
        <authorList>
            <person name="Vollmer S.V."/>
            <person name="Selwyn J.D."/>
            <person name="Despard B.A."/>
            <person name="Roesel C.L."/>
        </authorList>
    </citation>
    <scope>NUCLEOTIDE SEQUENCE</scope>
    <source>
        <strain evidence="1">K2</strain>
    </source>
</reference>
<dbReference type="AlphaFoldDB" id="A0AAD9QKF4"/>
<evidence type="ECO:0008006" key="3">
    <source>
        <dbReference type="Google" id="ProtNLM"/>
    </source>
</evidence>
<feature type="non-terminal residue" evidence="1">
    <location>
        <position position="209"/>
    </location>
</feature>
<dbReference type="EMBL" id="JARQWQ010000028">
    <property type="protein sequence ID" value="KAK2562551.1"/>
    <property type="molecule type" value="Genomic_DNA"/>
</dbReference>
<sequence length="209" mass="23535">MELSILLGISVTTTSGEEREYATLLLATEDLQAKALVTNMKQYNGESDCSTCFDTGETVKANNLHRIWPYNPNMKYRTHKSVLKCALDAKTSGKPVKGVTGASVFMLFKDFNLVEGFVTDWMHRVCLGLVKNLLALWLNGEHRTKDFYIGNKNSEIGEKAMTANVHQLRNLVYFVHLFGPLWVYSCFGFESMDGCLTSKIHGTRHIAEQ</sequence>
<dbReference type="Proteomes" id="UP001249851">
    <property type="component" value="Unassembled WGS sequence"/>
</dbReference>
<name>A0AAD9QKF4_ACRCE</name>
<accession>A0AAD9QKF4</accession>
<evidence type="ECO:0000313" key="1">
    <source>
        <dbReference type="EMBL" id="KAK2562551.1"/>
    </source>
</evidence>
<proteinExistence type="predicted"/>
<comment type="caution">
    <text evidence="1">The sequence shown here is derived from an EMBL/GenBank/DDBJ whole genome shotgun (WGS) entry which is preliminary data.</text>
</comment>
<dbReference type="PANTHER" id="PTHR46579">
    <property type="entry name" value="F5/8 TYPE C DOMAIN-CONTAINING PROTEIN-RELATED"/>
    <property type="match status" value="1"/>
</dbReference>
<dbReference type="PANTHER" id="PTHR46579:SF1">
    <property type="entry name" value="F5_8 TYPE C DOMAIN-CONTAINING PROTEIN"/>
    <property type="match status" value="1"/>
</dbReference>
<evidence type="ECO:0000313" key="2">
    <source>
        <dbReference type="Proteomes" id="UP001249851"/>
    </source>
</evidence>
<keyword evidence="2" id="KW-1185">Reference proteome</keyword>
<organism evidence="1 2">
    <name type="scientific">Acropora cervicornis</name>
    <name type="common">Staghorn coral</name>
    <dbReference type="NCBI Taxonomy" id="6130"/>
    <lineage>
        <taxon>Eukaryota</taxon>
        <taxon>Metazoa</taxon>
        <taxon>Cnidaria</taxon>
        <taxon>Anthozoa</taxon>
        <taxon>Hexacorallia</taxon>
        <taxon>Scleractinia</taxon>
        <taxon>Astrocoeniina</taxon>
        <taxon>Acroporidae</taxon>
        <taxon>Acropora</taxon>
    </lineage>
</organism>
<reference evidence="1" key="1">
    <citation type="journal article" date="2023" name="G3 (Bethesda)">
        <title>Whole genome assembly and annotation of the endangered Caribbean coral Acropora cervicornis.</title>
        <authorList>
            <person name="Selwyn J.D."/>
            <person name="Vollmer S.V."/>
        </authorList>
    </citation>
    <scope>NUCLEOTIDE SEQUENCE</scope>
    <source>
        <strain evidence="1">K2</strain>
    </source>
</reference>
<gene>
    <name evidence="1" type="ORF">P5673_014230</name>
</gene>
<protein>
    <recommendedName>
        <fullName evidence="3">Transposase</fullName>
    </recommendedName>
</protein>